<evidence type="ECO:0000313" key="4">
    <source>
        <dbReference type="EMBL" id="GAA5197307.1"/>
    </source>
</evidence>
<dbReference type="Pfam" id="PF02571">
    <property type="entry name" value="CbiJ"/>
    <property type="match status" value="1"/>
</dbReference>
<organism evidence="4 5">
    <name type="scientific">Rugosimonospora acidiphila</name>
    <dbReference type="NCBI Taxonomy" id="556531"/>
    <lineage>
        <taxon>Bacteria</taxon>
        <taxon>Bacillati</taxon>
        <taxon>Actinomycetota</taxon>
        <taxon>Actinomycetes</taxon>
        <taxon>Micromonosporales</taxon>
        <taxon>Micromonosporaceae</taxon>
        <taxon>Rugosimonospora</taxon>
    </lineage>
</organism>
<sequence>MRVLVLGGTGEARALASALVADGVEVVSSLAGRVREPQLPEGPVRMGGFGGAAGLAAFLRSEGVTALVDATHPFAAAITANAAVAARRAGVPRLVLRRPGWPADPSWHRVGDLTAAAEVVRGWGGEVVFLTTGRGYLSAFTGDARHRFLVRAVDPPDGPVPPRVTVLLDRGPYTLDGERALLRDHGVGLLVTRDSGGEMTAAKLRAARELAVAVVMVARPPLPEGGTVVATVDQAVAWIAALTGSA</sequence>
<dbReference type="Proteomes" id="UP001501570">
    <property type="component" value="Unassembled WGS sequence"/>
</dbReference>
<dbReference type="PANTHER" id="PTHR36925">
    <property type="entry name" value="COBALT-PRECORRIN-6A REDUCTASE"/>
    <property type="match status" value="1"/>
</dbReference>
<gene>
    <name evidence="4" type="ORF">GCM10023322_68230</name>
</gene>
<dbReference type="PANTHER" id="PTHR36925:SF1">
    <property type="entry name" value="COBALT-PRECORRIN-6A REDUCTASE"/>
    <property type="match status" value="1"/>
</dbReference>
<dbReference type="RefSeq" id="WP_345636726.1">
    <property type="nucleotide sequence ID" value="NZ_BAABJQ010000029.1"/>
</dbReference>
<dbReference type="PROSITE" id="PS51014">
    <property type="entry name" value="COBK_CBIJ"/>
    <property type="match status" value="1"/>
</dbReference>
<evidence type="ECO:0000256" key="1">
    <source>
        <dbReference type="ARBA" id="ARBA00004953"/>
    </source>
</evidence>
<keyword evidence="5" id="KW-1185">Reference proteome</keyword>
<evidence type="ECO:0000313" key="5">
    <source>
        <dbReference type="Proteomes" id="UP001501570"/>
    </source>
</evidence>
<reference evidence="5" key="1">
    <citation type="journal article" date="2019" name="Int. J. Syst. Evol. Microbiol.">
        <title>The Global Catalogue of Microorganisms (GCM) 10K type strain sequencing project: providing services to taxonomists for standard genome sequencing and annotation.</title>
        <authorList>
            <consortium name="The Broad Institute Genomics Platform"/>
            <consortium name="The Broad Institute Genome Sequencing Center for Infectious Disease"/>
            <person name="Wu L."/>
            <person name="Ma J."/>
        </authorList>
    </citation>
    <scope>NUCLEOTIDE SEQUENCE [LARGE SCALE GENOMIC DNA]</scope>
    <source>
        <strain evidence="5">JCM 18304</strain>
    </source>
</reference>
<comment type="caution">
    <text evidence="4">The sequence shown here is derived from an EMBL/GenBank/DDBJ whole genome shotgun (WGS) entry which is preliminary data.</text>
</comment>
<dbReference type="InterPro" id="IPR003723">
    <property type="entry name" value="Precorrin-6x_reduct"/>
</dbReference>
<accession>A0ABP9SJ44</accession>
<proteinExistence type="predicted"/>
<evidence type="ECO:0000256" key="3">
    <source>
        <dbReference type="ARBA" id="ARBA00023002"/>
    </source>
</evidence>
<name>A0ABP9SJ44_9ACTN</name>
<comment type="pathway">
    <text evidence="1">Cofactor biosynthesis; adenosylcobalamin biosynthesis.</text>
</comment>
<keyword evidence="3" id="KW-0560">Oxidoreductase</keyword>
<dbReference type="NCBIfam" id="TIGR00715">
    <property type="entry name" value="precor6x_red"/>
    <property type="match status" value="1"/>
</dbReference>
<dbReference type="NCBIfam" id="NF005968">
    <property type="entry name" value="PRK08057.1-2"/>
    <property type="match status" value="1"/>
</dbReference>
<protein>
    <submittedName>
        <fullName evidence="4">Cobalt-precorrin-6A reductase</fullName>
    </submittedName>
</protein>
<evidence type="ECO:0000256" key="2">
    <source>
        <dbReference type="ARBA" id="ARBA00022573"/>
    </source>
</evidence>
<dbReference type="EMBL" id="BAABJQ010000029">
    <property type="protein sequence ID" value="GAA5197307.1"/>
    <property type="molecule type" value="Genomic_DNA"/>
</dbReference>
<keyword evidence="2" id="KW-0169">Cobalamin biosynthesis</keyword>